<proteinExistence type="predicted"/>
<evidence type="ECO:0000313" key="4">
    <source>
        <dbReference type="Proteomes" id="UP000516148"/>
    </source>
</evidence>
<feature type="region of interest" description="Disordered" evidence="1">
    <location>
        <begin position="72"/>
        <end position="92"/>
    </location>
</feature>
<feature type="transmembrane region" description="Helical" evidence="2">
    <location>
        <begin position="45"/>
        <end position="63"/>
    </location>
</feature>
<reference evidence="3 4" key="1">
    <citation type="submission" date="2020-09" db="EMBL/GenBank/DDBJ databases">
        <title>Sphingomonas sp., a new species isolated from pork steak.</title>
        <authorList>
            <person name="Heidler von Heilborn D."/>
        </authorList>
    </citation>
    <scope>NUCLEOTIDE SEQUENCE [LARGE SCALE GENOMIC DNA]</scope>
    <source>
        <strain evidence="4">S8-3T</strain>
    </source>
</reference>
<evidence type="ECO:0000313" key="3">
    <source>
        <dbReference type="EMBL" id="QNQ09675.1"/>
    </source>
</evidence>
<evidence type="ECO:0000256" key="1">
    <source>
        <dbReference type="SAM" id="MobiDB-lite"/>
    </source>
</evidence>
<dbReference type="Proteomes" id="UP000516148">
    <property type="component" value="Chromosome"/>
</dbReference>
<protein>
    <submittedName>
        <fullName evidence="3">Uncharacterized protein</fullName>
    </submittedName>
</protein>
<keyword evidence="2" id="KW-0812">Transmembrane</keyword>
<accession>A0A7H0LJ22</accession>
<dbReference type="EMBL" id="CP061038">
    <property type="protein sequence ID" value="QNQ09675.1"/>
    <property type="molecule type" value="Genomic_DNA"/>
</dbReference>
<dbReference type="KEGG" id="spap:H3Z74_24155"/>
<evidence type="ECO:0000256" key="2">
    <source>
        <dbReference type="SAM" id="Phobius"/>
    </source>
</evidence>
<keyword evidence="4" id="KW-1185">Reference proteome</keyword>
<keyword evidence="2" id="KW-1133">Transmembrane helix</keyword>
<name>A0A7H0LJ22_9SPHN</name>
<organism evidence="3 4">
    <name type="scientific">Sphingomonas alpina</name>
    <dbReference type="NCBI Taxonomy" id="653931"/>
    <lineage>
        <taxon>Bacteria</taxon>
        <taxon>Pseudomonadati</taxon>
        <taxon>Pseudomonadota</taxon>
        <taxon>Alphaproteobacteria</taxon>
        <taxon>Sphingomonadales</taxon>
        <taxon>Sphingomonadaceae</taxon>
        <taxon>Sphingomonas</taxon>
    </lineage>
</organism>
<gene>
    <name evidence="3" type="ORF">H3Z74_24155</name>
</gene>
<keyword evidence="2" id="KW-0472">Membrane</keyword>
<sequence length="92" mass="9042">MNEIEAMLARLRDAPVHPGLAMIDAAVFDELAARAAAPPPLSARAFGVAAVMALAIGIAGAALPGRSARAAPISPFGAPSALAPSTLLGTGE</sequence>
<dbReference type="AlphaFoldDB" id="A0A7H0LJ22"/>
<dbReference type="RefSeq" id="WP_187761985.1">
    <property type="nucleotide sequence ID" value="NZ_CP061038.1"/>
</dbReference>